<dbReference type="RefSeq" id="WP_009111039.1">
    <property type="nucleotide sequence ID" value="NZ_CP034036.1"/>
</dbReference>
<dbReference type="Proteomes" id="UP000303847">
    <property type="component" value="Chromosome"/>
</dbReference>
<reference evidence="8 10" key="1">
    <citation type="submission" date="2018-04" db="EMBL/GenBank/DDBJ databases">
        <title>Brenneria corticis sp.nov.</title>
        <authorList>
            <person name="Li Y."/>
        </authorList>
    </citation>
    <scope>NUCLEOTIDE SEQUENCE [LARGE SCALE GENOMIC DNA]</scope>
    <source>
        <strain evidence="8 10">LMG 2694</strain>
    </source>
</reference>
<evidence type="ECO:0000256" key="1">
    <source>
        <dbReference type="ARBA" id="ARBA00004162"/>
    </source>
</evidence>
<evidence type="ECO:0000313" key="10">
    <source>
        <dbReference type="Proteomes" id="UP000295985"/>
    </source>
</evidence>
<dbReference type="EMBL" id="CP034036">
    <property type="protein sequence ID" value="QCR02981.1"/>
    <property type="molecule type" value="Genomic_DNA"/>
</dbReference>
<keyword evidence="7" id="KW-0653">Protein transport</keyword>
<reference evidence="9 11" key="2">
    <citation type="submission" date="2018-11" db="EMBL/GenBank/DDBJ databases">
        <title>Genome sequences of Brenneria nigrifluens and Brenneria rubrifaciens.</title>
        <authorList>
            <person name="Poret-Peterson A.T."/>
            <person name="McClean A.E."/>
            <person name="Kluepfel D.A."/>
        </authorList>
    </citation>
    <scope>NUCLEOTIDE SEQUENCE [LARGE SCALE GENOMIC DNA]</scope>
    <source>
        <strain evidence="9 11">ATCC 13028</strain>
    </source>
</reference>
<protein>
    <recommendedName>
        <fullName evidence="12">Biopolymer transporter ExbD</fullName>
    </recommendedName>
</protein>
<accession>A0A2U1UTM8</accession>
<keyword evidence="3" id="KW-1003">Cell membrane</keyword>
<evidence type="ECO:0000256" key="2">
    <source>
        <dbReference type="ARBA" id="ARBA00005811"/>
    </source>
</evidence>
<comment type="similarity">
    <text evidence="2 7">Belongs to the ExbD/TolR family.</text>
</comment>
<evidence type="ECO:0000313" key="11">
    <source>
        <dbReference type="Proteomes" id="UP000303847"/>
    </source>
</evidence>
<evidence type="ECO:0000313" key="8">
    <source>
        <dbReference type="EMBL" id="PWC25016.1"/>
    </source>
</evidence>
<dbReference type="Pfam" id="PF02472">
    <property type="entry name" value="ExbD"/>
    <property type="match status" value="1"/>
</dbReference>
<dbReference type="GO" id="GO:0005886">
    <property type="term" value="C:plasma membrane"/>
    <property type="evidence" value="ECO:0007669"/>
    <property type="project" value="UniProtKB-SubCell"/>
</dbReference>
<keyword evidence="7" id="KW-0813">Transport</keyword>
<keyword evidence="4 7" id="KW-0812">Transmembrane</keyword>
<evidence type="ECO:0000256" key="4">
    <source>
        <dbReference type="ARBA" id="ARBA00022692"/>
    </source>
</evidence>
<evidence type="ECO:0000313" key="9">
    <source>
        <dbReference type="EMBL" id="QCR02981.1"/>
    </source>
</evidence>
<name>A0A2U1UTM8_9GAMM</name>
<dbReference type="GO" id="GO:0015031">
    <property type="term" value="P:protein transport"/>
    <property type="evidence" value="ECO:0007669"/>
    <property type="project" value="UniProtKB-KW"/>
</dbReference>
<gene>
    <name evidence="8" type="ORF">DDT54_06985</name>
    <name evidence="9" type="ORF">EH206_01370</name>
</gene>
<comment type="subcellular location">
    <subcellularLocation>
        <location evidence="1">Cell membrane</location>
        <topology evidence="1">Single-pass membrane protein</topology>
    </subcellularLocation>
    <subcellularLocation>
        <location evidence="7">Cell membrane</location>
        <topology evidence="7">Single-pass type II membrane protein</topology>
    </subcellularLocation>
</comment>
<keyword evidence="11" id="KW-1185">Reference proteome</keyword>
<evidence type="ECO:0000256" key="5">
    <source>
        <dbReference type="ARBA" id="ARBA00022989"/>
    </source>
</evidence>
<evidence type="ECO:0000256" key="3">
    <source>
        <dbReference type="ARBA" id="ARBA00022475"/>
    </source>
</evidence>
<organism evidence="8 10">
    <name type="scientific">Brenneria nigrifluens DSM 30175 = ATCC 13028</name>
    <dbReference type="NCBI Taxonomy" id="1121120"/>
    <lineage>
        <taxon>Bacteria</taxon>
        <taxon>Pseudomonadati</taxon>
        <taxon>Pseudomonadota</taxon>
        <taxon>Gammaproteobacteria</taxon>
        <taxon>Enterobacterales</taxon>
        <taxon>Pectobacteriaceae</taxon>
        <taxon>Brenneria</taxon>
    </lineage>
</organism>
<sequence>MLTLSLHAAVIVALGTRQAVLPPPPEPAAVTIELAPSPAPEEKAQQASEEAPQIIEEDAPLIPQLQRAKADNADLIVQLQADADASYGAVAAILAEMEKAGIARLSLLTQK</sequence>
<evidence type="ECO:0000256" key="7">
    <source>
        <dbReference type="RuleBase" id="RU003879"/>
    </source>
</evidence>
<evidence type="ECO:0008006" key="12">
    <source>
        <dbReference type="Google" id="ProtNLM"/>
    </source>
</evidence>
<dbReference type="GO" id="GO:0022857">
    <property type="term" value="F:transmembrane transporter activity"/>
    <property type="evidence" value="ECO:0007669"/>
    <property type="project" value="InterPro"/>
</dbReference>
<dbReference type="EMBL" id="QDKK01000006">
    <property type="protein sequence ID" value="PWC25016.1"/>
    <property type="molecule type" value="Genomic_DNA"/>
</dbReference>
<dbReference type="AlphaFoldDB" id="A0A2U1UTM8"/>
<dbReference type="InterPro" id="IPR003400">
    <property type="entry name" value="ExbD"/>
</dbReference>
<proteinExistence type="inferred from homology"/>
<evidence type="ECO:0000256" key="6">
    <source>
        <dbReference type="ARBA" id="ARBA00023136"/>
    </source>
</evidence>
<keyword evidence="6" id="KW-0472">Membrane</keyword>
<keyword evidence="5" id="KW-1133">Transmembrane helix</keyword>
<dbReference type="Proteomes" id="UP000295985">
    <property type="component" value="Unassembled WGS sequence"/>
</dbReference>
<dbReference type="Gene3D" id="3.30.420.270">
    <property type="match status" value="1"/>
</dbReference>